<sequence length="220" mass="24769">MEKDELLNLLNSYDHKISQANAISLQAVEGLQVHKSKSVLKGLLYHRVAELLLGLAVTVCLALFAYYNISSVSLVVAAAVIMVFMVIAISGCIRQIIRINQFDYARSVSENQQMLAGLQAHIITYLRLSVLQLPIYFAYIMVGFKLIFGLNIWQVGDDNWLISQGILSILLVPVSLWLYRKISYKNLHINWVKRLVAASGGKHVTQAMAFLQEIDTFRKS</sequence>
<evidence type="ECO:0000313" key="3">
    <source>
        <dbReference type="Proteomes" id="UP000266005"/>
    </source>
</evidence>
<evidence type="ECO:0000313" key="2">
    <source>
        <dbReference type="EMBL" id="RIJ37531.1"/>
    </source>
</evidence>
<keyword evidence="1" id="KW-0472">Membrane</keyword>
<keyword evidence="3" id="KW-1185">Reference proteome</keyword>
<comment type="caution">
    <text evidence="2">The sequence shown here is derived from an EMBL/GenBank/DDBJ whole genome shotgun (WGS) entry which is preliminary data.</text>
</comment>
<keyword evidence="1" id="KW-1133">Transmembrane helix</keyword>
<name>A0A399S2M1_9BACT</name>
<organism evidence="2 3">
    <name type="scientific">Pontibacter oryzae</name>
    <dbReference type="NCBI Taxonomy" id="2304593"/>
    <lineage>
        <taxon>Bacteria</taxon>
        <taxon>Pseudomonadati</taxon>
        <taxon>Bacteroidota</taxon>
        <taxon>Cytophagia</taxon>
        <taxon>Cytophagales</taxon>
        <taxon>Hymenobacteraceae</taxon>
        <taxon>Pontibacter</taxon>
    </lineage>
</organism>
<protein>
    <submittedName>
        <fullName evidence="2">Uncharacterized protein</fullName>
    </submittedName>
</protein>
<dbReference type="EMBL" id="QWGE01000003">
    <property type="protein sequence ID" value="RIJ37531.1"/>
    <property type="molecule type" value="Genomic_DNA"/>
</dbReference>
<feature type="transmembrane region" description="Helical" evidence="1">
    <location>
        <begin position="44"/>
        <end position="66"/>
    </location>
</feature>
<feature type="transmembrane region" description="Helical" evidence="1">
    <location>
        <begin position="72"/>
        <end position="93"/>
    </location>
</feature>
<feature type="transmembrane region" description="Helical" evidence="1">
    <location>
        <begin position="133"/>
        <end position="154"/>
    </location>
</feature>
<keyword evidence="1" id="KW-0812">Transmembrane</keyword>
<dbReference type="Proteomes" id="UP000266005">
    <property type="component" value="Unassembled WGS sequence"/>
</dbReference>
<evidence type="ECO:0000256" key="1">
    <source>
        <dbReference type="SAM" id="Phobius"/>
    </source>
</evidence>
<dbReference type="AlphaFoldDB" id="A0A399S2M1"/>
<accession>A0A399S2M1</accession>
<reference evidence="3" key="1">
    <citation type="submission" date="2018-08" db="EMBL/GenBank/DDBJ databases">
        <title>Mucilaginibacter sp. MYSH2.</title>
        <authorList>
            <person name="Seo T."/>
        </authorList>
    </citation>
    <scope>NUCLEOTIDE SEQUENCE [LARGE SCALE GENOMIC DNA]</scope>
    <source>
        <strain evidence="3">KIRAN</strain>
    </source>
</reference>
<proteinExistence type="predicted"/>
<feature type="transmembrane region" description="Helical" evidence="1">
    <location>
        <begin position="160"/>
        <end position="179"/>
    </location>
</feature>
<gene>
    <name evidence="2" type="ORF">D1627_10460</name>
</gene>